<accession>A0AAU7FA91</accession>
<dbReference type="CDD" id="cd03034">
    <property type="entry name" value="ArsC_ArsC"/>
    <property type="match status" value="1"/>
</dbReference>
<dbReference type="InterPro" id="IPR036249">
    <property type="entry name" value="Thioredoxin-like_sf"/>
</dbReference>
<evidence type="ECO:0000313" key="5">
    <source>
        <dbReference type="EMBL" id="XBM00844.1"/>
    </source>
</evidence>
<evidence type="ECO:0000256" key="2">
    <source>
        <dbReference type="ARBA" id="ARBA00023002"/>
    </source>
</evidence>
<keyword evidence="2 4" id="KW-0560">Oxidoreductase</keyword>
<dbReference type="GO" id="GO:0008794">
    <property type="term" value="F:arsenate reductase (glutaredoxin) activity"/>
    <property type="evidence" value="ECO:0007669"/>
    <property type="project" value="UniProtKB-UniRule"/>
</dbReference>
<dbReference type="AlphaFoldDB" id="A0AAU7FA91"/>
<dbReference type="EC" id="1.20.4.1" evidence="4"/>
<dbReference type="Pfam" id="PF03960">
    <property type="entry name" value="ArsC"/>
    <property type="match status" value="1"/>
</dbReference>
<comment type="catalytic activity">
    <reaction evidence="4">
        <text>[glutaredoxin]-dithiol + arsenate + glutathione + H(+) = glutathionyl-S-S-[glutaredoxin] + arsenite + H2O</text>
        <dbReference type="Rhea" id="RHEA:22016"/>
        <dbReference type="Rhea" id="RHEA-COMP:10729"/>
        <dbReference type="Rhea" id="RHEA-COMP:17668"/>
        <dbReference type="ChEBI" id="CHEBI:15377"/>
        <dbReference type="ChEBI" id="CHEBI:15378"/>
        <dbReference type="ChEBI" id="CHEBI:29242"/>
        <dbReference type="ChEBI" id="CHEBI:29950"/>
        <dbReference type="ChEBI" id="CHEBI:48597"/>
        <dbReference type="ChEBI" id="CHEBI:57925"/>
        <dbReference type="ChEBI" id="CHEBI:146199"/>
        <dbReference type="EC" id="1.20.4.1"/>
    </reaction>
</comment>
<dbReference type="PROSITE" id="PS51353">
    <property type="entry name" value="ARSC"/>
    <property type="match status" value="1"/>
</dbReference>
<sequence length="113" mass="12636">MKLLHNPRCSKSREALAALEDAGHTPEVWRYLDEPLTEQQIRELLAQLGIAPLALVRTKEELWRELSSGKALSDDDIIALMASHPKLIERPILINKGKAAIGRPLENILALLK</sequence>
<organism evidence="5">
    <name type="scientific">Chitinibacter mangrovi</name>
    <dbReference type="NCBI Taxonomy" id="3153927"/>
    <lineage>
        <taxon>Bacteria</taxon>
        <taxon>Pseudomonadati</taxon>
        <taxon>Pseudomonadota</taxon>
        <taxon>Betaproteobacteria</taxon>
        <taxon>Neisseriales</taxon>
        <taxon>Chitinibacteraceae</taxon>
        <taxon>Chitinibacter</taxon>
    </lineage>
</organism>
<dbReference type="EMBL" id="CP157355">
    <property type="protein sequence ID" value="XBM00844.1"/>
    <property type="molecule type" value="Genomic_DNA"/>
</dbReference>
<name>A0AAU7FA91_9NEIS</name>
<protein>
    <recommendedName>
        <fullName evidence="4">Arsenate reductase</fullName>
        <ecNumber evidence="4">1.20.4.1</ecNumber>
    </recommendedName>
</protein>
<dbReference type="InterPro" id="IPR006659">
    <property type="entry name" value="Arsenate_reductase"/>
</dbReference>
<dbReference type="SUPFAM" id="SSF52833">
    <property type="entry name" value="Thioredoxin-like"/>
    <property type="match status" value="1"/>
</dbReference>
<dbReference type="Gene3D" id="3.40.30.10">
    <property type="entry name" value="Glutaredoxin"/>
    <property type="match status" value="1"/>
</dbReference>
<comment type="similarity">
    <text evidence="1 3 4">Belongs to the ArsC family.</text>
</comment>
<gene>
    <name evidence="5" type="primary">arsC</name>
    <name evidence="5" type="ORF">ABHF33_00755</name>
</gene>
<dbReference type="PANTHER" id="PTHR30041:SF4">
    <property type="entry name" value="ARSENATE REDUCTASE"/>
    <property type="match status" value="1"/>
</dbReference>
<evidence type="ECO:0000256" key="3">
    <source>
        <dbReference type="PROSITE-ProRule" id="PRU01282"/>
    </source>
</evidence>
<evidence type="ECO:0000256" key="4">
    <source>
        <dbReference type="RuleBase" id="RU362029"/>
    </source>
</evidence>
<dbReference type="KEGG" id="cmav:ABHF33_00755"/>
<dbReference type="PANTHER" id="PTHR30041">
    <property type="entry name" value="ARSENATE REDUCTASE"/>
    <property type="match status" value="1"/>
</dbReference>
<dbReference type="InterPro" id="IPR006660">
    <property type="entry name" value="Arsenate_reductase-like"/>
</dbReference>
<dbReference type="RefSeq" id="WP_348945169.1">
    <property type="nucleotide sequence ID" value="NZ_CP157355.1"/>
</dbReference>
<evidence type="ECO:0000256" key="1">
    <source>
        <dbReference type="ARBA" id="ARBA00007198"/>
    </source>
</evidence>
<dbReference type="NCBIfam" id="TIGR00014">
    <property type="entry name" value="arsC"/>
    <property type="match status" value="1"/>
</dbReference>
<proteinExistence type="inferred from homology"/>
<reference evidence="5" key="1">
    <citation type="submission" date="2024-05" db="EMBL/GenBank/DDBJ databases">
        <authorList>
            <person name="Yang L."/>
            <person name="Pan L."/>
        </authorList>
    </citation>
    <scope>NUCLEOTIDE SEQUENCE</scope>
    <source>
        <strain evidence="5">FCG-7</strain>
    </source>
</reference>